<dbReference type="InterPro" id="IPR054532">
    <property type="entry name" value="TPL_SMU1_LisH-like"/>
</dbReference>
<feature type="domain" description="CTLH" evidence="5">
    <location>
        <begin position="45"/>
        <end position="102"/>
    </location>
</feature>
<accession>A0A7J5XDY7</accession>
<keyword evidence="2" id="KW-0677">Repeat</keyword>
<evidence type="ECO:0000259" key="5">
    <source>
        <dbReference type="PROSITE" id="PS50897"/>
    </source>
</evidence>
<dbReference type="PROSITE" id="PS50082">
    <property type="entry name" value="WD_REPEATS_2"/>
    <property type="match status" value="3"/>
</dbReference>
<evidence type="ECO:0000313" key="7">
    <source>
        <dbReference type="Proteomes" id="UP000518266"/>
    </source>
</evidence>
<reference evidence="6 7" key="1">
    <citation type="submission" date="2020-03" db="EMBL/GenBank/DDBJ databases">
        <title>Dissostichus mawsoni Genome sequencing and assembly.</title>
        <authorList>
            <person name="Park H."/>
        </authorList>
    </citation>
    <scope>NUCLEOTIDE SEQUENCE [LARGE SCALE GENOMIC DNA]</scope>
    <source>
        <strain evidence="6">DM0001</strain>
        <tissue evidence="6">Muscle</tissue>
    </source>
</reference>
<dbReference type="EMBL" id="JAAKFY010000025">
    <property type="protein sequence ID" value="KAF3835232.1"/>
    <property type="molecule type" value="Genomic_DNA"/>
</dbReference>
<evidence type="ECO:0000256" key="4">
    <source>
        <dbReference type="SAM" id="MobiDB-lite"/>
    </source>
</evidence>
<feature type="repeat" description="WD" evidence="3">
    <location>
        <begin position="774"/>
        <end position="808"/>
    </location>
</feature>
<evidence type="ECO:0000313" key="6">
    <source>
        <dbReference type="EMBL" id="KAF3835232.1"/>
    </source>
</evidence>
<feature type="region of interest" description="Disordered" evidence="4">
    <location>
        <begin position="853"/>
        <end position="879"/>
    </location>
</feature>
<dbReference type="InterPro" id="IPR036322">
    <property type="entry name" value="WD40_repeat_dom_sf"/>
</dbReference>
<name>A0A7J5XDY7_DISMA</name>
<dbReference type="InterPro" id="IPR006595">
    <property type="entry name" value="CTLH_C"/>
</dbReference>
<dbReference type="Pfam" id="PF25602">
    <property type="entry name" value="WDR47_COR"/>
    <property type="match status" value="1"/>
</dbReference>
<dbReference type="PROSITE" id="PS50896">
    <property type="entry name" value="LISH"/>
    <property type="match status" value="1"/>
</dbReference>
<protein>
    <recommendedName>
        <fullName evidence="5">CTLH domain-containing protein</fullName>
    </recommendedName>
</protein>
<comment type="caution">
    <text evidence="6">The sequence shown here is derived from an EMBL/GenBank/DDBJ whole genome shotgun (WGS) entry which is preliminary data.</text>
</comment>
<dbReference type="SMART" id="SM00668">
    <property type="entry name" value="CTLH"/>
    <property type="match status" value="1"/>
</dbReference>
<keyword evidence="1 3" id="KW-0853">WD repeat</keyword>
<dbReference type="InterPro" id="IPR057749">
    <property type="entry name" value="WDR47_COR"/>
</dbReference>
<dbReference type="OrthoDB" id="187712at2759"/>
<feature type="non-terminal residue" evidence="6">
    <location>
        <position position="879"/>
    </location>
</feature>
<feature type="compositionally biased region" description="Basic and acidic residues" evidence="4">
    <location>
        <begin position="342"/>
        <end position="351"/>
    </location>
</feature>
<dbReference type="Gene3D" id="2.130.10.10">
    <property type="entry name" value="YVTN repeat-like/Quinoprotein amine dehydrogenase"/>
    <property type="match status" value="2"/>
</dbReference>
<evidence type="ECO:0000256" key="1">
    <source>
        <dbReference type="ARBA" id="ARBA00022574"/>
    </source>
</evidence>
<feature type="repeat" description="WD" evidence="3">
    <location>
        <begin position="732"/>
        <end position="773"/>
    </location>
</feature>
<dbReference type="InterPro" id="IPR015943">
    <property type="entry name" value="WD40/YVTN_repeat-like_dom_sf"/>
</dbReference>
<dbReference type="SMART" id="SM00667">
    <property type="entry name" value="LisH"/>
    <property type="match status" value="1"/>
</dbReference>
<dbReference type="SUPFAM" id="SSF50978">
    <property type="entry name" value="WD40 repeat-like"/>
    <property type="match status" value="1"/>
</dbReference>
<dbReference type="PROSITE" id="PS50897">
    <property type="entry name" value="CTLH"/>
    <property type="match status" value="1"/>
</dbReference>
<dbReference type="InterPro" id="IPR006594">
    <property type="entry name" value="LisH"/>
</dbReference>
<feature type="compositionally biased region" description="Basic and acidic residues" evidence="4">
    <location>
        <begin position="379"/>
        <end position="389"/>
    </location>
</feature>
<gene>
    <name evidence="6" type="ORF">F7725_027790</name>
</gene>
<evidence type="ECO:0000256" key="2">
    <source>
        <dbReference type="ARBA" id="ARBA00022737"/>
    </source>
</evidence>
<dbReference type="PANTHER" id="PTHR19863">
    <property type="entry name" value="NEMITIN (NEURONAL ENRICHED MAP INTERACTING PROTEIN) HOMOLOG"/>
    <property type="match status" value="1"/>
</dbReference>
<dbReference type="InterPro" id="IPR040067">
    <property type="entry name" value="WDR47"/>
</dbReference>
<sequence>MTAEETIAIKEAEVIKLMLEFLNSRKLHISMLALEKESGVINGLYSDDMLFLRQLILDGQWEEVMQFIQPLEGMDKFDKKRFRYIILKQKFLEALCVNNAMSAAEDPQNLELTMQATVKCLHSLEEFCPTKDDYSKLCLLLTLPRLTHHAEFKDWNPSTARVHCFEEACAMVAEFIPADRKLSEAGFRASGNRLFQLLIKGILYECCVEFCQGEVLLGVDLLCGNGCDELDLSLLSWLQNVSPGAFSCAFQQKTLNIHVDRLVKPSKAGHTDLLTPLINRLSPCPTSPFSQRPHSADTYMSRSLNPALDGLSHGLAAQDKRGMEASMKSALSRSLVENNLHQQDDSPEKKQPQGLDGPKTTRTPLTPGKDGGPPCSTDTDEHPESSEHIQEYHRQRLRVQQHLEQKQHQRQLYQQMLLEGGVKPQDIAQNNLTETFLSRSIQKLEEMNVGIDHRAEEVMTQWNGLTENTSSLQSTAAQHTPDTGPPTNKPGGRVSSTPLRTGGHGLPSLGESPVPTSQSAEKIRGAVQDDSGCSATRNSQEIIVQKIICCDPVQPGKSKAQFVRVNQLEDTQARSIAVGSNSKTLRVCAYPETLFPCSASGAVKQPAVRFRRNKHHKGSIYCVAWSHCGQLLATGSNDKFVKVLPFNADSCNATGPDLEFSMHDGTIRDLAFMEGPESGGSILISAGAGDCNIYTTDCQRGQGLHALSGHTGQDGALLGPAGAQLCAGGGNNSARLSAVATVAVDPSGRLLATGQEDSTCMLYDIRGGRMVQTYRPHSSDIRSVRFSPGAHHLLTGSYDNKVIISDLQGDLTKPLPQTVAGEHWDKVIQCRWHPHDRTFLSSADRTVVLWAPGPWRNTGGPQQEAQKYSHPSEGSLTAA</sequence>
<organism evidence="6 7">
    <name type="scientific">Dissostichus mawsoni</name>
    <name type="common">Antarctic cod</name>
    <dbReference type="NCBI Taxonomy" id="36200"/>
    <lineage>
        <taxon>Eukaryota</taxon>
        <taxon>Metazoa</taxon>
        <taxon>Chordata</taxon>
        <taxon>Craniata</taxon>
        <taxon>Vertebrata</taxon>
        <taxon>Euteleostomi</taxon>
        <taxon>Actinopterygii</taxon>
        <taxon>Neopterygii</taxon>
        <taxon>Teleostei</taxon>
        <taxon>Neoteleostei</taxon>
        <taxon>Acanthomorphata</taxon>
        <taxon>Eupercaria</taxon>
        <taxon>Perciformes</taxon>
        <taxon>Notothenioidei</taxon>
        <taxon>Nototheniidae</taxon>
        <taxon>Dissostichus</taxon>
    </lineage>
</organism>
<feature type="repeat" description="WD" evidence="3">
    <location>
        <begin position="613"/>
        <end position="643"/>
    </location>
</feature>
<feature type="region of interest" description="Disordered" evidence="4">
    <location>
        <begin position="471"/>
        <end position="521"/>
    </location>
</feature>
<keyword evidence="7" id="KW-1185">Reference proteome</keyword>
<dbReference type="Pfam" id="PF17814">
    <property type="entry name" value="LisH_TPL"/>
    <property type="match status" value="1"/>
</dbReference>
<dbReference type="Proteomes" id="UP000518266">
    <property type="component" value="Unassembled WGS sequence"/>
</dbReference>
<feature type="region of interest" description="Disordered" evidence="4">
    <location>
        <begin position="339"/>
        <end position="389"/>
    </location>
</feature>
<proteinExistence type="predicted"/>
<dbReference type="InterPro" id="IPR001680">
    <property type="entry name" value="WD40_rpt"/>
</dbReference>
<feature type="compositionally biased region" description="Polar residues" evidence="4">
    <location>
        <begin position="471"/>
        <end position="481"/>
    </location>
</feature>
<dbReference type="PANTHER" id="PTHR19863:SF5">
    <property type="entry name" value="WD REPEAT-CONTAINING PROTEIN 47"/>
    <property type="match status" value="1"/>
</dbReference>
<evidence type="ECO:0000256" key="3">
    <source>
        <dbReference type="PROSITE-ProRule" id="PRU00221"/>
    </source>
</evidence>
<dbReference type="SMART" id="SM00320">
    <property type="entry name" value="WD40"/>
    <property type="match status" value="5"/>
</dbReference>
<dbReference type="Pfam" id="PF00400">
    <property type="entry name" value="WD40"/>
    <property type="match status" value="4"/>
</dbReference>
<dbReference type="AlphaFoldDB" id="A0A7J5XDY7"/>